<name>A0ACC4BIB7_POPAL</name>
<organism evidence="1 2">
    <name type="scientific">Populus alba</name>
    <name type="common">White poplar</name>
    <dbReference type="NCBI Taxonomy" id="43335"/>
    <lineage>
        <taxon>Eukaryota</taxon>
        <taxon>Viridiplantae</taxon>
        <taxon>Streptophyta</taxon>
        <taxon>Embryophyta</taxon>
        <taxon>Tracheophyta</taxon>
        <taxon>Spermatophyta</taxon>
        <taxon>Magnoliopsida</taxon>
        <taxon>eudicotyledons</taxon>
        <taxon>Gunneridae</taxon>
        <taxon>Pentapetalae</taxon>
        <taxon>rosids</taxon>
        <taxon>fabids</taxon>
        <taxon>Malpighiales</taxon>
        <taxon>Salicaceae</taxon>
        <taxon>Saliceae</taxon>
        <taxon>Populus</taxon>
    </lineage>
</organism>
<dbReference type="Proteomes" id="UP000309997">
    <property type="component" value="Unassembled WGS sequence"/>
</dbReference>
<gene>
    <name evidence="1" type="ORF">D5086_019826</name>
</gene>
<protein>
    <submittedName>
        <fullName evidence="1">Uncharacterized protein</fullName>
    </submittedName>
</protein>
<reference evidence="1 2" key="1">
    <citation type="journal article" date="2024" name="Plant Biotechnol. J.">
        <title>Genome and CRISPR/Cas9 system of a widespread forest tree (Populus alba) in the world.</title>
        <authorList>
            <person name="Liu Y.J."/>
            <person name="Jiang P.F."/>
            <person name="Han X.M."/>
            <person name="Li X.Y."/>
            <person name="Wang H.M."/>
            <person name="Wang Y.J."/>
            <person name="Wang X.X."/>
            <person name="Zeng Q.Y."/>
        </authorList>
    </citation>
    <scope>NUCLEOTIDE SEQUENCE [LARGE SCALE GENOMIC DNA]</scope>
    <source>
        <strain evidence="2">cv. PAL-ZL1</strain>
    </source>
</reference>
<proteinExistence type="predicted"/>
<accession>A0ACC4BIB7</accession>
<dbReference type="EMBL" id="RCHU02000010">
    <property type="protein sequence ID" value="KAL3578322.1"/>
    <property type="molecule type" value="Genomic_DNA"/>
</dbReference>
<evidence type="ECO:0000313" key="1">
    <source>
        <dbReference type="EMBL" id="KAL3578322.1"/>
    </source>
</evidence>
<comment type="caution">
    <text evidence="1">The sequence shown here is derived from an EMBL/GenBank/DDBJ whole genome shotgun (WGS) entry which is preliminary data.</text>
</comment>
<sequence>MAKTISLYGFPTVEPQDDIKEFLEEYSGEGTVVSVHVAQPKSVGKRTNAIVEFTTSEAAQKIKLKSLDDEGLWYGSSYLKARDMYHDTHGCLPGPALDARFFRLINPSKIRIAYIQHALERLSHLKECCYDPARWLQEQYQKYLTTGRLPTPPAIAEDDGLVFLRRVQITPTKLYFCGPEVSLSNRVLRKYPDDIDNFLRVSFVDEDLDKLFSSNISPRTFSAIEGRQTNIYRRILSVQRNGITIGSKKFEFLGFSQSQLRESSLWMFASRPGLTAADIREWMGDFREIKNVAKYASRLGQSFSSSRESFNIDRHEIEIIPDIEVKSGGVNYVFSDGIGKISAELADSIAQKLGLRRFTPSAFQIRYGGYKGVVAVDPTSSMKLSLRRSMSKYKSTNTSLDILDWSKYRACFLNREVITLLSTLGVKDQVFERKQREAIAQLDAILTDPIKAQEALELMGAGENAYVLKGMLACGYKPRAEPFLAMMLQTFRASKLLDLRTKSRIFVPKGRVMTGCLDETRTLEYGQAFVQPHTNECSGSDLDGDVYFVCWDTDLIPPQKFPPMDYAAPQTTILDHDVTIEEVQEYFTDYLLNDSLGIICSAHVVFADSEPDMARSEKCIELAQLSSIAVDFPKTGVPAKIPKELRVKEYPDFMEKPADKHTTYVSQRALGKLFRAVRDIAPDTSPIRPFTKEVAKRSYDPGMEVDGFTDYINEAFYYKCEYDNKLGNMMDYYGIKTEAEIISGCIMRMGRSFDKKRDLDGINFSVSSLRKQARAWFNESGSEESPDDVYRKASAWRARCLFYYERNLANAVREKIDEAIAEKLDMETLCSSGKSFHIADFGCSTGPNTFIAMQNILESVERKYKSQCPTSQIPEFQAFFNDQASNDFNTLFTTLPLDRQYFVAGVPGSFHGRLFPDSSLHFAYSSTALHWLSKVPEELLDKNSPSFNKGRIYYSNTLDKVVDAYSSQFAKDMEIFLDARAKELVAGGMLVMTMPSQPNGIPCCQTGMGMMIDYLESCFLDMVNEGIISEAKVDSFNLPMYSATLEEMKELIQRNGSFNVEKMELTTANGESNPQSYSSYSGRILQMHLRAGIEEIISKHFGTEIIDDFFDRYAMKAEEFSRRPQSSERKGALLFVVLKRK</sequence>
<evidence type="ECO:0000313" key="2">
    <source>
        <dbReference type="Proteomes" id="UP000309997"/>
    </source>
</evidence>
<keyword evidence="2" id="KW-1185">Reference proteome</keyword>